<dbReference type="Pfam" id="PF03133">
    <property type="entry name" value="TTL"/>
    <property type="match status" value="1"/>
</dbReference>
<dbReference type="AlphaFoldDB" id="A0A1J1HV83"/>
<dbReference type="PANTHER" id="PTHR47113">
    <property type="entry name" value="LD09343P"/>
    <property type="match status" value="1"/>
</dbReference>
<name>A0A1J1HV83_9DIPT</name>
<dbReference type="OrthoDB" id="7788247at2759"/>
<dbReference type="SUPFAM" id="SSF56059">
    <property type="entry name" value="Glutathione synthetase ATP-binding domain-like"/>
    <property type="match status" value="1"/>
</dbReference>
<keyword evidence="2" id="KW-1185">Reference proteome</keyword>
<proteinExistence type="predicted"/>
<dbReference type="InterPro" id="IPR004344">
    <property type="entry name" value="TTL/TTLL_fam"/>
</dbReference>
<dbReference type="Proteomes" id="UP000183832">
    <property type="component" value="Unassembled WGS sequence"/>
</dbReference>
<dbReference type="EMBL" id="CVRI01000021">
    <property type="protein sequence ID" value="CRK91458.1"/>
    <property type="molecule type" value="Genomic_DNA"/>
</dbReference>
<sequence>MISWMIDKNDIKSSYLFETPEKQGKVPRLWRISINDWNPGRNLGTLERIWERFGYEYVNGSNGDDWDICWSHELPYGPGVMMKSSQYDDILKTPLKPHQRVNHFPGINYLTSKSFLSSSNRDLKYILPGFFFPQNIDAFKKYVKENPDVRFVEKKKTNRGIKLVEIEDINFDQSDKYYQKFMERPYLVEDRAMDMGIYVLIASINPLRIYRFTGDIWLRFCRDPYYPFNASNVYSYAISDTRKLFYDIPELNSYYDHFGFSFLLTLMNYLEKRGVNITDMWRKIDDAIVQSIMRSEPGMIKETYKIFNSSHHFFDLVRYDILINETIDPHIAEVNMSPSLSTHTPTMNKNQGTCEQLLLNTLRLLGAGSSLDLQSEYDPFAYEMLVGKKNIAVDPRTCADNECHKNCNLKVCELCTSCLSHGDYDEMRRAYLEHTRKGDFKRIFPSDVYYNDEYLNKMTPRNQISLKWFHQKCKSYPEWC</sequence>
<dbReference type="PANTHER" id="PTHR47113:SF1">
    <property type="entry name" value="LD09343P"/>
    <property type="match status" value="1"/>
</dbReference>
<dbReference type="InterPro" id="IPR053317">
    <property type="entry name" value="Tubulin_polyglutamylase"/>
</dbReference>
<accession>A0A1J1HV83</accession>
<gene>
    <name evidence="1" type="ORF">CLUMA_CG005127</name>
</gene>
<organism evidence="1 2">
    <name type="scientific">Clunio marinus</name>
    <dbReference type="NCBI Taxonomy" id="568069"/>
    <lineage>
        <taxon>Eukaryota</taxon>
        <taxon>Metazoa</taxon>
        <taxon>Ecdysozoa</taxon>
        <taxon>Arthropoda</taxon>
        <taxon>Hexapoda</taxon>
        <taxon>Insecta</taxon>
        <taxon>Pterygota</taxon>
        <taxon>Neoptera</taxon>
        <taxon>Endopterygota</taxon>
        <taxon>Diptera</taxon>
        <taxon>Nematocera</taxon>
        <taxon>Chironomoidea</taxon>
        <taxon>Chironomidae</taxon>
        <taxon>Clunio</taxon>
    </lineage>
</organism>
<dbReference type="PROSITE" id="PS51221">
    <property type="entry name" value="TTL"/>
    <property type="match status" value="1"/>
</dbReference>
<evidence type="ECO:0000313" key="2">
    <source>
        <dbReference type="Proteomes" id="UP000183832"/>
    </source>
</evidence>
<reference evidence="1 2" key="1">
    <citation type="submission" date="2015-04" db="EMBL/GenBank/DDBJ databases">
        <authorList>
            <person name="Syromyatnikov M.Y."/>
            <person name="Popov V.N."/>
        </authorList>
    </citation>
    <scope>NUCLEOTIDE SEQUENCE [LARGE SCALE GENOMIC DNA]</scope>
</reference>
<protein>
    <submittedName>
        <fullName evidence="1">CLUMA_CG005127, isoform B</fullName>
    </submittedName>
</protein>
<evidence type="ECO:0000313" key="1">
    <source>
        <dbReference type="EMBL" id="CRK91458.1"/>
    </source>
</evidence>
<dbReference type="Gene3D" id="3.30.470.20">
    <property type="entry name" value="ATP-grasp fold, B domain"/>
    <property type="match status" value="1"/>
</dbReference>